<dbReference type="AlphaFoldDB" id="C3Z7V1"/>
<keyword evidence="2 6" id="KW-0645">Protease</keyword>
<dbReference type="InParanoid" id="C3Z7V1"/>
<evidence type="ECO:0000259" key="7">
    <source>
        <dbReference type="PROSITE" id="PS50240"/>
    </source>
</evidence>
<accession>C3Z7V1</accession>
<dbReference type="FunFam" id="2.40.10.10:FF:000077">
    <property type="entry name" value="Predicted protein"/>
    <property type="match status" value="1"/>
</dbReference>
<dbReference type="InterPro" id="IPR001254">
    <property type="entry name" value="Trypsin_dom"/>
</dbReference>
<dbReference type="InterPro" id="IPR001314">
    <property type="entry name" value="Peptidase_S1A"/>
</dbReference>
<dbReference type="MEROPS" id="S01.969"/>
<feature type="domain" description="Peptidase S1" evidence="7">
    <location>
        <begin position="22"/>
        <end position="254"/>
    </location>
</feature>
<dbReference type="Gene3D" id="2.40.10.10">
    <property type="entry name" value="Trypsin-like serine proteases"/>
    <property type="match status" value="1"/>
</dbReference>
<dbReference type="PANTHER" id="PTHR24252">
    <property type="entry name" value="ACROSIN-RELATED"/>
    <property type="match status" value="1"/>
</dbReference>
<proteinExistence type="inferred from homology"/>
<dbReference type="PROSITE" id="PS00134">
    <property type="entry name" value="TRYPSIN_HIS"/>
    <property type="match status" value="1"/>
</dbReference>
<dbReference type="GO" id="GO:0006508">
    <property type="term" value="P:proteolysis"/>
    <property type="evidence" value="ECO:0007669"/>
    <property type="project" value="UniProtKB-KW"/>
</dbReference>
<dbReference type="InterPro" id="IPR018114">
    <property type="entry name" value="TRYPSIN_HIS"/>
</dbReference>
<keyword evidence="5" id="KW-1015">Disulfide bond</keyword>
<dbReference type="PROSITE" id="PS50240">
    <property type="entry name" value="TRYPSIN_DOM"/>
    <property type="match status" value="1"/>
</dbReference>
<dbReference type="GO" id="GO:0004252">
    <property type="term" value="F:serine-type endopeptidase activity"/>
    <property type="evidence" value="ECO:0007669"/>
    <property type="project" value="InterPro"/>
</dbReference>
<dbReference type="InterPro" id="IPR033116">
    <property type="entry name" value="TRYPSIN_SER"/>
</dbReference>
<protein>
    <recommendedName>
        <fullName evidence="7">Peptidase S1 domain-containing protein</fullName>
    </recommendedName>
</protein>
<sequence>MNIAGRSWTCGVPGVAREAGRIVGGSNANHGAWPWQVSLRWAPSGIGHFCGGALLNKQWVLTAAHCVDDGFKPYVTMGDSSLTGDDGTERTIITRRVFIHPSYGFGYDAALLQLKKRVRFSQYIRPVCLPSSSSTAPPPGTVCSITGWGTTSEGASSLPDHLQEADVPIVSDSDCSGAYAPWFDLTSEICAGYMAGGIDSCQGDSGGPLVCESAAGTYYLHGLTSWGYGCARPGKPGVYARVTAFVDWIRTTIRDNR</sequence>
<keyword evidence="4 6" id="KW-0720">Serine protease</keyword>
<evidence type="ECO:0000256" key="3">
    <source>
        <dbReference type="ARBA" id="ARBA00022801"/>
    </source>
</evidence>
<dbReference type="Pfam" id="PF00089">
    <property type="entry name" value="Trypsin"/>
    <property type="match status" value="1"/>
</dbReference>
<dbReference type="PRINTS" id="PR00722">
    <property type="entry name" value="CHYMOTRYPSIN"/>
</dbReference>
<evidence type="ECO:0000256" key="5">
    <source>
        <dbReference type="ARBA" id="ARBA00023157"/>
    </source>
</evidence>
<name>C3Z7V1_BRAFL</name>
<organism>
    <name type="scientific">Branchiostoma floridae</name>
    <name type="common">Florida lancelet</name>
    <name type="synonym">Amphioxus</name>
    <dbReference type="NCBI Taxonomy" id="7739"/>
    <lineage>
        <taxon>Eukaryota</taxon>
        <taxon>Metazoa</taxon>
        <taxon>Chordata</taxon>
        <taxon>Cephalochordata</taxon>
        <taxon>Leptocardii</taxon>
        <taxon>Amphioxiformes</taxon>
        <taxon>Branchiostomatidae</taxon>
        <taxon>Branchiostoma</taxon>
    </lineage>
</organism>
<keyword evidence="3 6" id="KW-0378">Hydrolase</keyword>
<dbReference type="CDD" id="cd00190">
    <property type="entry name" value="Tryp_SPc"/>
    <property type="match status" value="1"/>
</dbReference>
<dbReference type="PANTHER" id="PTHR24252:SF7">
    <property type="entry name" value="HYALIN"/>
    <property type="match status" value="1"/>
</dbReference>
<dbReference type="eggNOG" id="KOG3627">
    <property type="taxonomic scope" value="Eukaryota"/>
</dbReference>
<evidence type="ECO:0000256" key="4">
    <source>
        <dbReference type="ARBA" id="ARBA00022825"/>
    </source>
</evidence>
<reference evidence="8" key="1">
    <citation type="journal article" date="2008" name="Nature">
        <title>The amphioxus genome and the evolution of the chordate karyotype.</title>
        <authorList>
            <consortium name="US DOE Joint Genome Institute (JGI-PGF)"/>
            <person name="Putnam N.H."/>
            <person name="Butts T."/>
            <person name="Ferrier D.E.K."/>
            <person name="Furlong R.F."/>
            <person name="Hellsten U."/>
            <person name="Kawashima T."/>
            <person name="Robinson-Rechavi M."/>
            <person name="Shoguchi E."/>
            <person name="Terry A."/>
            <person name="Yu J.-K."/>
            <person name="Benito-Gutierrez E.L."/>
            <person name="Dubchak I."/>
            <person name="Garcia-Fernandez J."/>
            <person name="Gibson-Brown J.J."/>
            <person name="Grigoriev I.V."/>
            <person name="Horton A.C."/>
            <person name="de Jong P.J."/>
            <person name="Jurka J."/>
            <person name="Kapitonov V.V."/>
            <person name="Kohara Y."/>
            <person name="Kuroki Y."/>
            <person name="Lindquist E."/>
            <person name="Lucas S."/>
            <person name="Osoegawa K."/>
            <person name="Pennacchio L.A."/>
            <person name="Salamov A.A."/>
            <person name="Satou Y."/>
            <person name="Sauka-Spengler T."/>
            <person name="Schmutz J."/>
            <person name="Shin-I T."/>
            <person name="Toyoda A."/>
            <person name="Bronner-Fraser M."/>
            <person name="Fujiyama A."/>
            <person name="Holland L.Z."/>
            <person name="Holland P.W.H."/>
            <person name="Satoh N."/>
            <person name="Rokhsar D.S."/>
        </authorList>
    </citation>
    <scope>NUCLEOTIDE SEQUENCE [LARGE SCALE GENOMIC DNA]</scope>
    <source>
        <strain evidence="8">S238N-H82</strain>
        <tissue evidence="8">Testes</tissue>
    </source>
</reference>
<evidence type="ECO:0000256" key="1">
    <source>
        <dbReference type="ARBA" id="ARBA00007664"/>
    </source>
</evidence>
<evidence type="ECO:0000256" key="2">
    <source>
        <dbReference type="ARBA" id="ARBA00022670"/>
    </source>
</evidence>
<dbReference type="InterPro" id="IPR009003">
    <property type="entry name" value="Peptidase_S1_PA"/>
</dbReference>
<dbReference type="EMBL" id="GG666591">
    <property type="protein sequence ID" value="EEN51456.1"/>
    <property type="molecule type" value="Genomic_DNA"/>
</dbReference>
<dbReference type="PROSITE" id="PS00135">
    <property type="entry name" value="TRYPSIN_SER"/>
    <property type="match status" value="1"/>
</dbReference>
<comment type="similarity">
    <text evidence="1">Belongs to the peptidase S1 family.</text>
</comment>
<evidence type="ECO:0000256" key="6">
    <source>
        <dbReference type="RuleBase" id="RU363034"/>
    </source>
</evidence>
<gene>
    <name evidence="8" type="ORF">BRAFLDRAFT_119044</name>
</gene>
<dbReference type="SUPFAM" id="SSF50494">
    <property type="entry name" value="Trypsin-like serine proteases"/>
    <property type="match status" value="1"/>
</dbReference>
<dbReference type="InterPro" id="IPR043504">
    <property type="entry name" value="Peptidase_S1_PA_chymotrypsin"/>
</dbReference>
<evidence type="ECO:0000313" key="8">
    <source>
        <dbReference type="EMBL" id="EEN51456.1"/>
    </source>
</evidence>
<dbReference type="SMART" id="SM00020">
    <property type="entry name" value="Tryp_SPc"/>
    <property type="match status" value="1"/>
</dbReference>